<dbReference type="Proteomes" id="UP001058184">
    <property type="component" value="Chromosome"/>
</dbReference>
<evidence type="ECO:0000313" key="3">
    <source>
        <dbReference type="EMBL" id="UWQ58628.1"/>
    </source>
</evidence>
<reference evidence="2" key="1">
    <citation type="submission" date="2021-08" db="EMBL/GenBank/DDBJ databases">
        <authorList>
            <person name="Nwanade C."/>
            <person name="Wang M."/>
            <person name="Masoudi A."/>
            <person name="Yu Z."/>
            <person name="Liu J."/>
        </authorList>
    </citation>
    <scope>NUCLEOTIDE SEQUENCE</scope>
    <source>
        <strain evidence="2">S122</strain>
        <strain evidence="3">S141</strain>
    </source>
</reference>
<evidence type="ECO:0000313" key="2">
    <source>
        <dbReference type="EMBL" id="UWQ54037.1"/>
    </source>
</evidence>
<dbReference type="RefSeq" id="WP_259971473.1">
    <property type="nucleotide sequence ID" value="NZ_CP081070.1"/>
</dbReference>
<sequence length="58" mass="6126">MTRASSKRQQGASDLHKITNAALSLARLLGDAAAKDVHAADSCQEEADPNVCESKKSE</sequence>
<dbReference type="EMBL" id="CP081078">
    <property type="protein sequence ID" value="UWQ58628.1"/>
    <property type="molecule type" value="Genomic_DNA"/>
</dbReference>
<dbReference type="EMBL" id="CP081070">
    <property type="protein sequence ID" value="UWQ54037.1"/>
    <property type="molecule type" value="Genomic_DNA"/>
</dbReference>
<dbReference type="KEGG" id="lcae:K3721_00385"/>
<accession>A0A9Q9M0W4</accession>
<name>A0A9Q9M0W4_LEICA</name>
<keyword evidence="4" id="KW-1185">Reference proteome</keyword>
<evidence type="ECO:0000256" key="1">
    <source>
        <dbReference type="SAM" id="MobiDB-lite"/>
    </source>
</evidence>
<protein>
    <submittedName>
        <fullName evidence="2">Uncharacterized protein</fullName>
    </submittedName>
</protein>
<gene>
    <name evidence="2" type="ORF">K3721_00385</name>
    <name evidence="3" type="ORF">K3722_00385</name>
</gene>
<evidence type="ECO:0000313" key="5">
    <source>
        <dbReference type="Proteomes" id="UP001058713"/>
    </source>
</evidence>
<feature type="region of interest" description="Disordered" evidence="1">
    <location>
        <begin position="36"/>
        <end position="58"/>
    </location>
</feature>
<dbReference type="Proteomes" id="UP001058713">
    <property type="component" value="Chromosome"/>
</dbReference>
<dbReference type="AlphaFoldDB" id="A0A9Q9M0W4"/>
<proteinExistence type="predicted"/>
<evidence type="ECO:0000313" key="4">
    <source>
        <dbReference type="Proteomes" id="UP001058184"/>
    </source>
</evidence>
<organism evidence="2 5">
    <name type="scientific">Leisingera caerulea</name>
    <name type="common">Phaeobacter caeruleus</name>
    <dbReference type="NCBI Taxonomy" id="506591"/>
    <lineage>
        <taxon>Bacteria</taxon>
        <taxon>Pseudomonadati</taxon>
        <taxon>Pseudomonadota</taxon>
        <taxon>Alphaproteobacteria</taxon>
        <taxon>Rhodobacterales</taxon>
        <taxon>Roseobacteraceae</taxon>
        <taxon>Leisingera</taxon>
    </lineage>
</organism>